<dbReference type="InterPro" id="IPR050351">
    <property type="entry name" value="BphY/WalK/GraS-like"/>
</dbReference>
<dbReference type="PANTHER" id="PTHR45453:SF1">
    <property type="entry name" value="PHOSPHATE REGULON SENSOR PROTEIN PHOR"/>
    <property type="match status" value="1"/>
</dbReference>
<keyword evidence="8" id="KW-0812">Transmembrane</keyword>
<dbReference type="InterPro" id="IPR005467">
    <property type="entry name" value="His_kinase_dom"/>
</dbReference>
<keyword evidence="8" id="KW-0472">Membrane</keyword>
<evidence type="ECO:0000256" key="8">
    <source>
        <dbReference type="SAM" id="Phobius"/>
    </source>
</evidence>
<protein>
    <recommendedName>
        <fullName evidence="3">histidine kinase</fullName>
        <ecNumber evidence="3">2.7.13.3</ecNumber>
    </recommendedName>
</protein>
<dbReference type="SMART" id="SM00387">
    <property type="entry name" value="HATPase_c"/>
    <property type="match status" value="1"/>
</dbReference>
<keyword evidence="6 10" id="KW-0418">Kinase</keyword>
<dbReference type="InterPro" id="IPR004358">
    <property type="entry name" value="Sig_transdc_His_kin-like_C"/>
</dbReference>
<evidence type="ECO:0000256" key="1">
    <source>
        <dbReference type="ARBA" id="ARBA00000085"/>
    </source>
</evidence>
<dbReference type="InterPro" id="IPR003594">
    <property type="entry name" value="HATPase_dom"/>
</dbReference>
<comment type="catalytic activity">
    <reaction evidence="1">
        <text>ATP + protein L-histidine = ADP + protein N-phospho-L-histidine.</text>
        <dbReference type="EC" id="2.7.13.3"/>
    </reaction>
</comment>
<keyword evidence="5" id="KW-0808">Transferase</keyword>
<name>A0A9D0ZWI5_9FIRM</name>
<organism evidence="10 11">
    <name type="scientific">Candidatus Limivivens merdigallinarum</name>
    <dbReference type="NCBI Taxonomy" id="2840859"/>
    <lineage>
        <taxon>Bacteria</taxon>
        <taxon>Bacillati</taxon>
        <taxon>Bacillota</taxon>
        <taxon>Clostridia</taxon>
        <taxon>Lachnospirales</taxon>
        <taxon>Lachnospiraceae</taxon>
        <taxon>Lachnospiraceae incertae sedis</taxon>
        <taxon>Candidatus Limivivens</taxon>
    </lineage>
</organism>
<gene>
    <name evidence="10" type="ORF">IAB26_11145</name>
</gene>
<evidence type="ECO:0000256" key="6">
    <source>
        <dbReference type="ARBA" id="ARBA00022777"/>
    </source>
</evidence>
<proteinExistence type="predicted"/>
<dbReference type="AlphaFoldDB" id="A0A9D0ZWI5"/>
<dbReference type="PROSITE" id="PS50109">
    <property type="entry name" value="HIS_KIN"/>
    <property type="match status" value="1"/>
</dbReference>
<feature type="transmembrane region" description="Helical" evidence="8">
    <location>
        <begin position="12"/>
        <end position="33"/>
    </location>
</feature>
<dbReference type="GO" id="GO:0000155">
    <property type="term" value="F:phosphorelay sensor kinase activity"/>
    <property type="evidence" value="ECO:0007669"/>
    <property type="project" value="InterPro"/>
</dbReference>
<dbReference type="PANTHER" id="PTHR45453">
    <property type="entry name" value="PHOSPHATE REGULON SENSOR PROTEIN PHOR"/>
    <property type="match status" value="1"/>
</dbReference>
<evidence type="ECO:0000313" key="11">
    <source>
        <dbReference type="Proteomes" id="UP000886886"/>
    </source>
</evidence>
<sequence>MRFVREKESRRFIISAALFGALLFAVLTVQAFLQSQEIRSLLLERERSWASSLLKEGVERTTVARALAGEEVTEEGERLMEQIGHSEETLFWLMPGLREEAAIILRRSAIAGICLAALALGGCCLFLWKREKIYQRALLGIEAFTKGDFGKRLPRGESGTLYQMFAATEQLALALKVKGESERKGRKFLEETISDISHQLKTPLAALHLYAEIIEGEPDNVEAVKEFSQKSLRSLERIEHLIQMLLKMARLDTGNIVFEKTSCKVKELLVDAVGELKIRARLEKKEILFQGDPMESVQCDPEWTKEAVANLLKNALDHMDGGGKVEISWYRSPAMFRIAVKDNGEGIAPEDIHHIFKRFYRSKMAKKREGIGLGLPLAKAIVEGQGGSLSVKSEPGAGTEFTLSFLTQS</sequence>
<dbReference type="SMART" id="SM00388">
    <property type="entry name" value="HisKA"/>
    <property type="match status" value="1"/>
</dbReference>
<keyword evidence="7" id="KW-0902">Two-component regulatory system</keyword>
<dbReference type="PRINTS" id="PR00344">
    <property type="entry name" value="BCTRLSENSOR"/>
</dbReference>
<feature type="domain" description="Histidine kinase" evidence="9">
    <location>
        <begin position="195"/>
        <end position="409"/>
    </location>
</feature>
<evidence type="ECO:0000259" key="9">
    <source>
        <dbReference type="PROSITE" id="PS50109"/>
    </source>
</evidence>
<keyword evidence="8" id="KW-1133">Transmembrane helix</keyword>
<dbReference type="Pfam" id="PF02518">
    <property type="entry name" value="HATPase_c"/>
    <property type="match status" value="1"/>
</dbReference>
<evidence type="ECO:0000313" key="10">
    <source>
        <dbReference type="EMBL" id="HIQ97104.1"/>
    </source>
</evidence>
<evidence type="ECO:0000256" key="4">
    <source>
        <dbReference type="ARBA" id="ARBA00022553"/>
    </source>
</evidence>
<dbReference type="EC" id="2.7.13.3" evidence="3"/>
<dbReference type="GO" id="GO:0005886">
    <property type="term" value="C:plasma membrane"/>
    <property type="evidence" value="ECO:0007669"/>
    <property type="project" value="TreeGrafter"/>
</dbReference>
<dbReference type="EMBL" id="DVFT01000161">
    <property type="protein sequence ID" value="HIQ97104.1"/>
    <property type="molecule type" value="Genomic_DNA"/>
</dbReference>
<evidence type="ECO:0000256" key="2">
    <source>
        <dbReference type="ARBA" id="ARBA00004370"/>
    </source>
</evidence>
<dbReference type="GO" id="GO:0016036">
    <property type="term" value="P:cellular response to phosphate starvation"/>
    <property type="evidence" value="ECO:0007669"/>
    <property type="project" value="TreeGrafter"/>
</dbReference>
<dbReference type="CDD" id="cd00082">
    <property type="entry name" value="HisKA"/>
    <property type="match status" value="1"/>
</dbReference>
<dbReference type="SUPFAM" id="SSF47384">
    <property type="entry name" value="Homodimeric domain of signal transducing histidine kinase"/>
    <property type="match status" value="1"/>
</dbReference>
<evidence type="ECO:0000256" key="5">
    <source>
        <dbReference type="ARBA" id="ARBA00022679"/>
    </source>
</evidence>
<dbReference type="Gene3D" id="1.10.287.130">
    <property type="match status" value="1"/>
</dbReference>
<keyword evidence="4" id="KW-0597">Phosphoprotein</keyword>
<dbReference type="InterPro" id="IPR036097">
    <property type="entry name" value="HisK_dim/P_sf"/>
</dbReference>
<dbReference type="Gene3D" id="3.30.565.10">
    <property type="entry name" value="Histidine kinase-like ATPase, C-terminal domain"/>
    <property type="match status" value="1"/>
</dbReference>
<dbReference type="CDD" id="cd00075">
    <property type="entry name" value="HATPase"/>
    <property type="match status" value="1"/>
</dbReference>
<dbReference type="Pfam" id="PF00512">
    <property type="entry name" value="HisKA"/>
    <property type="match status" value="1"/>
</dbReference>
<dbReference type="SUPFAM" id="SSF55874">
    <property type="entry name" value="ATPase domain of HSP90 chaperone/DNA topoisomerase II/histidine kinase"/>
    <property type="match status" value="1"/>
</dbReference>
<dbReference type="GO" id="GO:0004721">
    <property type="term" value="F:phosphoprotein phosphatase activity"/>
    <property type="evidence" value="ECO:0007669"/>
    <property type="project" value="TreeGrafter"/>
</dbReference>
<comment type="caution">
    <text evidence="10">The sequence shown here is derived from an EMBL/GenBank/DDBJ whole genome shotgun (WGS) entry which is preliminary data.</text>
</comment>
<dbReference type="InterPro" id="IPR003661">
    <property type="entry name" value="HisK_dim/P_dom"/>
</dbReference>
<evidence type="ECO:0000256" key="3">
    <source>
        <dbReference type="ARBA" id="ARBA00012438"/>
    </source>
</evidence>
<reference evidence="10" key="1">
    <citation type="submission" date="2020-10" db="EMBL/GenBank/DDBJ databases">
        <authorList>
            <person name="Gilroy R."/>
        </authorList>
    </citation>
    <scope>NUCLEOTIDE SEQUENCE</scope>
    <source>
        <strain evidence="10">ChiSjej3B21-11622</strain>
    </source>
</reference>
<dbReference type="InterPro" id="IPR036890">
    <property type="entry name" value="HATPase_C_sf"/>
</dbReference>
<dbReference type="Proteomes" id="UP000886886">
    <property type="component" value="Unassembled WGS sequence"/>
</dbReference>
<accession>A0A9D0ZWI5</accession>
<reference evidence="10" key="2">
    <citation type="journal article" date="2021" name="PeerJ">
        <title>Extensive microbial diversity within the chicken gut microbiome revealed by metagenomics and culture.</title>
        <authorList>
            <person name="Gilroy R."/>
            <person name="Ravi A."/>
            <person name="Getino M."/>
            <person name="Pursley I."/>
            <person name="Horton D.L."/>
            <person name="Alikhan N.F."/>
            <person name="Baker D."/>
            <person name="Gharbi K."/>
            <person name="Hall N."/>
            <person name="Watson M."/>
            <person name="Adriaenssens E.M."/>
            <person name="Foster-Nyarko E."/>
            <person name="Jarju S."/>
            <person name="Secka A."/>
            <person name="Antonio M."/>
            <person name="Oren A."/>
            <person name="Chaudhuri R.R."/>
            <person name="La Ragione R."/>
            <person name="Hildebrand F."/>
            <person name="Pallen M.J."/>
        </authorList>
    </citation>
    <scope>NUCLEOTIDE SEQUENCE</scope>
    <source>
        <strain evidence="10">ChiSjej3B21-11622</strain>
    </source>
</reference>
<feature type="transmembrane region" description="Helical" evidence="8">
    <location>
        <begin position="109"/>
        <end position="128"/>
    </location>
</feature>
<evidence type="ECO:0000256" key="7">
    <source>
        <dbReference type="ARBA" id="ARBA00023012"/>
    </source>
</evidence>
<comment type="subcellular location">
    <subcellularLocation>
        <location evidence="2">Membrane</location>
    </subcellularLocation>
</comment>